<evidence type="ECO:0000256" key="2">
    <source>
        <dbReference type="ARBA" id="ARBA00023082"/>
    </source>
</evidence>
<dbReference type="Pfam" id="PF04539">
    <property type="entry name" value="Sigma70_r3"/>
    <property type="match status" value="1"/>
</dbReference>
<dbReference type="RefSeq" id="WP_091726885.1">
    <property type="nucleotide sequence ID" value="NZ_LT629757.1"/>
</dbReference>
<organism evidence="7 8">
    <name type="scientific">Nocardioides scoriae</name>
    <dbReference type="NCBI Taxonomy" id="642780"/>
    <lineage>
        <taxon>Bacteria</taxon>
        <taxon>Bacillati</taxon>
        <taxon>Actinomycetota</taxon>
        <taxon>Actinomycetes</taxon>
        <taxon>Propionibacteriales</taxon>
        <taxon>Nocardioidaceae</taxon>
        <taxon>Nocardioides</taxon>
    </lineage>
</organism>
<name>A0A1H1P6L1_9ACTN</name>
<dbReference type="GO" id="GO:0016987">
    <property type="term" value="F:sigma factor activity"/>
    <property type="evidence" value="ECO:0007669"/>
    <property type="project" value="UniProtKB-KW"/>
</dbReference>
<dbReference type="InterPro" id="IPR013324">
    <property type="entry name" value="RNA_pol_sigma_r3/r4-like"/>
</dbReference>
<dbReference type="PANTHER" id="PTHR30385">
    <property type="entry name" value="SIGMA FACTOR F FLAGELLAR"/>
    <property type="match status" value="1"/>
</dbReference>
<dbReference type="NCBIfam" id="TIGR02937">
    <property type="entry name" value="sigma70-ECF"/>
    <property type="match status" value="1"/>
</dbReference>
<proteinExistence type="predicted"/>
<evidence type="ECO:0000256" key="3">
    <source>
        <dbReference type="ARBA" id="ARBA00023125"/>
    </source>
</evidence>
<dbReference type="PANTHER" id="PTHR30385:SF4">
    <property type="entry name" value="RNA POLYMERASE SIGMA-E FACTOR"/>
    <property type="match status" value="1"/>
</dbReference>
<dbReference type="SUPFAM" id="SSF88659">
    <property type="entry name" value="Sigma3 and sigma4 domains of RNA polymerase sigma factors"/>
    <property type="match status" value="2"/>
</dbReference>
<dbReference type="EMBL" id="LT629757">
    <property type="protein sequence ID" value="SDS06279.1"/>
    <property type="molecule type" value="Genomic_DNA"/>
</dbReference>
<dbReference type="Pfam" id="PF04545">
    <property type="entry name" value="Sigma70_r4"/>
    <property type="match status" value="1"/>
</dbReference>
<keyword evidence="4" id="KW-0804">Transcription</keyword>
<dbReference type="OrthoDB" id="9804285at2"/>
<evidence type="ECO:0000256" key="5">
    <source>
        <dbReference type="SAM" id="MobiDB-lite"/>
    </source>
</evidence>
<dbReference type="AlphaFoldDB" id="A0A1H1P6L1"/>
<keyword evidence="2" id="KW-0731">Sigma factor</keyword>
<gene>
    <name evidence="7" type="ORF">SAMN04488570_1047</name>
</gene>
<keyword evidence="3" id="KW-0238">DNA-binding</keyword>
<dbReference type="InterPro" id="IPR007630">
    <property type="entry name" value="RNA_pol_sigma70_r4"/>
</dbReference>
<dbReference type="InterPro" id="IPR013325">
    <property type="entry name" value="RNA_pol_sigma_r2"/>
</dbReference>
<dbReference type="Gene3D" id="1.20.140.160">
    <property type="match status" value="1"/>
</dbReference>
<dbReference type="Proteomes" id="UP000198859">
    <property type="component" value="Chromosome I"/>
</dbReference>
<dbReference type="GO" id="GO:0006352">
    <property type="term" value="P:DNA-templated transcription initiation"/>
    <property type="evidence" value="ECO:0007669"/>
    <property type="project" value="InterPro"/>
</dbReference>
<evidence type="ECO:0000313" key="8">
    <source>
        <dbReference type="Proteomes" id="UP000198859"/>
    </source>
</evidence>
<dbReference type="GO" id="GO:0003677">
    <property type="term" value="F:DNA binding"/>
    <property type="evidence" value="ECO:0007669"/>
    <property type="project" value="UniProtKB-KW"/>
</dbReference>
<dbReference type="InterPro" id="IPR007627">
    <property type="entry name" value="RNA_pol_sigma70_r2"/>
</dbReference>
<dbReference type="SUPFAM" id="SSF88946">
    <property type="entry name" value="Sigma2 domain of RNA polymerase sigma factors"/>
    <property type="match status" value="1"/>
</dbReference>
<dbReference type="Pfam" id="PF04542">
    <property type="entry name" value="Sigma70_r2"/>
    <property type="match status" value="1"/>
</dbReference>
<dbReference type="InterPro" id="IPR001387">
    <property type="entry name" value="Cro/C1-type_HTH"/>
</dbReference>
<dbReference type="InterPro" id="IPR007624">
    <property type="entry name" value="RNA_pol_sigma70_r3"/>
</dbReference>
<accession>A0A1H1P6L1</accession>
<keyword evidence="8" id="KW-1185">Reference proteome</keyword>
<keyword evidence="1" id="KW-0805">Transcription regulation</keyword>
<feature type="domain" description="HTH cro/C1-type" evidence="6">
    <location>
        <begin position="224"/>
        <end position="252"/>
    </location>
</feature>
<dbReference type="PROSITE" id="PS50943">
    <property type="entry name" value="HTH_CROC1"/>
    <property type="match status" value="1"/>
</dbReference>
<dbReference type="Gene3D" id="1.20.120.1810">
    <property type="match status" value="1"/>
</dbReference>
<reference evidence="8" key="1">
    <citation type="submission" date="2016-10" db="EMBL/GenBank/DDBJ databases">
        <authorList>
            <person name="Varghese N."/>
            <person name="Submissions S."/>
        </authorList>
    </citation>
    <scope>NUCLEOTIDE SEQUENCE [LARGE SCALE GENOMIC DNA]</scope>
    <source>
        <strain evidence="8">DSM 22127</strain>
    </source>
</reference>
<dbReference type="InterPro" id="IPR014284">
    <property type="entry name" value="RNA_pol_sigma-70_dom"/>
</dbReference>
<dbReference type="STRING" id="642780.SAMN04488570_1047"/>
<dbReference type="CDD" id="cd06171">
    <property type="entry name" value="Sigma70_r4"/>
    <property type="match status" value="1"/>
</dbReference>
<evidence type="ECO:0000313" key="7">
    <source>
        <dbReference type="EMBL" id="SDS06279.1"/>
    </source>
</evidence>
<protein>
    <submittedName>
        <fullName evidence="7">RNA polymerase sigma-B factor</fullName>
    </submittedName>
</protein>
<feature type="region of interest" description="Disordered" evidence="5">
    <location>
        <begin position="1"/>
        <end position="23"/>
    </location>
</feature>
<sequence length="271" mass="30176">MPHVPAQTMPGGPRRAPEDPRRRELTDALALELSSTDDPERDTAIRERLVELNMPVAASVASRYHHRGVATDDLEQVAFLALVHASRRYDATTGHAFLSFAVPTMRGELRRYFRDSGWMVRPPRSTQELQLAALRTRSDLETSSGREPSVEELATALDAKPRAVREALGARGCFSPTSLDVPVGEGSATLGDLLGSEQVEQDAVHARVMLGPVVRGLRERDRLILELRFFHGLTQREVAERLGVTQMQVSRLLTRIYRDLRRGLEDPEPTG</sequence>
<evidence type="ECO:0000259" key="6">
    <source>
        <dbReference type="PROSITE" id="PS50943"/>
    </source>
</evidence>
<evidence type="ECO:0000256" key="4">
    <source>
        <dbReference type="ARBA" id="ARBA00023163"/>
    </source>
</evidence>
<evidence type="ECO:0000256" key="1">
    <source>
        <dbReference type="ARBA" id="ARBA00023015"/>
    </source>
</evidence>